<sequence>LMPQSPLAEAGSSSPSAPTSPTPRSTDTEMKEGDTTANFSRSHEIVELMKNIEAFTGIPKNPEKGVDFTLRL</sequence>
<evidence type="ECO:0000256" key="1">
    <source>
        <dbReference type="SAM" id="MobiDB-lite"/>
    </source>
</evidence>
<proteinExistence type="predicted"/>
<dbReference type="AlphaFoldDB" id="A0A183DG66"/>
<feature type="region of interest" description="Disordered" evidence="1">
    <location>
        <begin position="1"/>
        <end position="40"/>
    </location>
</feature>
<feature type="compositionally biased region" description="Low complexity" evidence="1">
    <location>
        <begin position="1"/>
        <end position="25"/>
    </location>
</feature>
<name>A0A183DG66_9BILA</name>
<organism evidence="2">
    <name type="scientific">Gongylonema pulchrum</name>
    <dbReference type="NCBI Taxonomy" id="637853"/>
    <lineage>
        <taxon>Eukaryota</taxon>
        <taxon>Metazoa</taxon>
        <taxon>Ecdysozoa</taxon>
        <taxon>Nematoda</taxon>
        <taxon>Chromadorea</taxon>
        <taxon>Rhabditida</taxon>
        <taxon>Spirurina</taxon>
        <taxon>Spiruromorpha</taxon>
        <taxon>Spiruroidea</taxon>
        <taxon>Gongylonematidae</taxon>
        <taxon>Gongylonema</taxon>
    </lineage>
</organism>
<protein>
    <submittedName>
        <fullName evidence="2">Phosphoprotein</fullName>
    </submittedName>
</protein>
<dbReference type="WBParaSite" id="GPUH_0000771601-mRNA-1">
    <property type="protein sequence ID" value="GPUH_0000771601-mRNA-1"/>
    <property type="gene ID" value="GPUH_0000771601"/>
</dbReference>
<accession>A0A183DG66</accession>
<reference evidence="2" key="1">
    <citation type="submission" date="2016-06" db="UniProtKB">
        <authorList>
            <consortium name="WormBaseParasite"/>
        </authorList>
    </citation>
    <scope>IDENTIFICATION</scope>
</reference>
<evidence type="ECO:0000313" key="2">
    <source>
        <dbReference type="WBParaSite" id="GPUH_0000771601-mRNA-1"/>
    </source>
</evidence>